<dbReference type="Gene3D" id="1.20.140.160">
    <property type="match status" value="1"/>
</dbReference>
<evidence type="ECO:0000313" key="2">
    <source>
        <dbReference type="Proteomes" id="UP000030730"/>
    </source>
</evidence>
<dbReference type="InterPro" id="IPR013324">
    <property type="entry name" value="RNA_pol_sigma_r3/r4-like"/>
</dbReference>
<dbReference type="RefSeq" id="YP_009214178.1">
    <property type="nucleotide sequence ID" value="NC_028958.1"/>
</dbReference>
<sequence>MEVFMDKERIKKAGRYLNDLGDRKRRINILKKEIAILKESEKYSEINFNELGFKIKTSPKGLDDMIINSEQQILLKESEIEYIEKRLKIVYSYMQELESDEREIIRLRYFYDINNKMTMTKIASQVNCCRWNVYRKLDNALWKLSGMLSIF</sequence>
<protein>
    <submittedName>
        <fullName evidence="1">Sigma70/sigmaF-like protein</fullName>
    </submittedName>
</protein>
<name>A0A0A8WIM6_9CAUD</name>
<dbReference type="EMBL" id="LN681536">
    <property type="protein sequence ID" value="CEK40379.1"/>
    <property type="molecule type" value="Genomic_DNA"/>
</dbReference>
<gene>
    <name evidence="1" type="ORF">PHICD146_20050</name>
</gene>
<reference evidence="1 2" key="1">
    <citation type="submission" date="2014-12" db="EMBL/GenBank/DDBJ databases">
        <title>Whole Genome Sequence and Molecular Characterization of Siphoviridae / Myoviridae Phage Infecting Clostridium difficile.</title>
        <authorList>
            <person name="Monot M."/>
        </authorList>
    </citation>
    <scope>NUCLEOTIDE SEQUENCE [LARGE SCALE GENOMIC DNA]</scope>
</reference>
<dbReference type="Proteomes" id="UP000030730">
    <property type="component" value="Genome"/>
</dbReference>
<keyword evidence="2" id="KW-1185">Reference proteome</keyword>
<accession>A0A0A8WIM6</accession>
<organism evidence="1 2">
    <name type="scientific">Clostridium phage phiCD146</name>
    <dbReference type="NCBI Taxonomy" id="1582151"/>
    <lineage>
        <taxon>Viruses</taxon>
        <taxon>Duplodnaviria</taxon>
        <taxon>Heunggongvirae</taxon>
        <taxon>Uroviricota</taxon>
        <taxon>Caudoviricetes</taxon>
        <taxon>Leicestervirus</taxon>
        <taxon>Leicestervirus CD146</taxon>
    </lineage>
</organism>
<proteinExistence type="predicted"/>
<dbReference type="OrthoDB" id="14708at10239"/>
<dbReference type="GeneID" id="26647079"/>
<dbReference type="KEGG" id="vg:26647079"/>
<evidence type="ECO:0000313" key="1">
    <source>
        <dbReference type="EMBL" id="CEK40379.1"/>
    </source>
</evidence>
<dbReference type="SUPFAM" id="SSF88659">
    <property type="entry name" value="Sigma3 and sigma4 domains of RNA polymerase sigma factors"/>
    <property type="match status" value="1"/>
</dbReference>